<accession>A3ITX1</accession>
<name>A3ITX1_9CHRO</name>
<dbReference type="Proteomes" id="UP000003781">
    <property type="component" value="Unassembled WGS sequence"/>
</dbReference>
<dbReference type="AlphaFoldDB" id="A3ITX1"/>
<keyword evidence="2" id="KW-1185">Reference proteome</keyword>
<evidence type="ECO:0000313" key="1">
    <source>
        <dbReference type="EMBL" id="EAZ90066.1"/>
    </source>
</evidence>
<gene>
    <name evidence="1" type="ORF">CY0110_15010</name>
</gene>
<sequence length="144" mass="16545">MESLTPSQIADIVVAFWDTNSFLESHRQNGMVTTPKELSLILQLGKIEVTNKENIAFFEALKIFIINYLSKENSVPDYISFRVDYFPEKAFDLVESEFDVKTPLNLPIKSTLNIAKKDMRIIVIEKKAGYGAEWTEESYQLKIC</sequence>
<protein>
    <submittedName>
        <fullName evidence="1">Uncharacterized protein</fullName>
    </submittedName>
</protein>
<organism evidence="1 2">
    <name type="scientific">Crocosphaera chwakensis CCY0110</name>
    <dbReference type="NCBI Taxonomy" id="391612"/>
    <lineage>
        <taxon>Bacteria</taxon>
        <taxon>Bacillati</taxon>
        <taxon>Cyanobacteriota</taxon>
        <taxon>Cyanophyceae</taxon>
        <taxon>Oscillatoriophycideae</taxon>
        <taxon>Chroococcales</taxon>
        <taxon>Aphanothecaceae</taxon>
        <taxon>Crocosphaera</taxon>
        <taxon>Crocosphaera chwakensis</taxon>
    </lineage>
</organism>
<dbReference type="EMBL" id="AAXW01000031">
    <property type="protein sequence ID" value="EAZ90066.1"/>
    <property type="molecule type" value="Genomic_DNA"/>
</dbReference>
<comment type="caution">
    <text evidence="1">The sequence shown here is derived from an EMBL/GenBank/DDBJ whole genome shotgun (WGS) entry which is preliminary data.</text>
</comment>
<reference evidence="1 2" key="1">
    <citation type="submission" date="2007-03" db="EMBL/GenBank/DDBJ databases">
        <authorList>
            <person name="Stal L."/>
            <person name="Ferriera S."/>
            <person name="Johnson J."/>
            <person name="Kravitz S."/>
            <person name="Beeson K."/>
            <person name="Sutton G."/>
            <person name="Rogers Y.-H."/>
            <person name="Friedman R."/>
            <person name="Frazier M."/>
            <person name="Venter J.C."/>
        </authorList>
    </citation>
    <scope>NUCLEOTIDE SEQUENCE [LARGE SCALE GENOMIC DNA]</scope>
    <source>
        <strain evidence="1 2">CCY0110</strain>
    </source>
</reference>
<dbReference type="RefSeq" id="WP_008276828.1">
    <property type="nucleotide sequence ID" value="NZ_AAXW01000031.1"/>
</dbReference>
<evidence type="ECO:0000313" key="2">
    <source>
        <dbReference type="Proteomes" id="UP000003781"/>
    </source>
</evidence>
<proteinExistence type="predicted"/>